<dbReference type="Proteomes" id="UP000070328">
    <property type="component" value="Unassembled WGS sequence"/>
</dbReference>
<dbReference type="InterPro" id="IPR036890">
    <property type="entry name" value="HATPase_C_sf"/>
</dbReference>
<dbReference type="PANTHER" id="PTHR32387">
    <property type="entry name" value="WU:FJ29H11"/>
    <property type="match status" value="1"/>
</dbReference>
<dbReference type="SUPFAM" id="SSF55874">
    <property type="entry name" value="ATPase domain of HSP90 chaperone/DNA topoisomerase II/histidine kinase"/>
    <property type="match status" value="1"/>
</dbReference>
<protein>
    <submittedName>
        <fullName evidence="1">Uncharacterized protein</fullName>
    </submittedName>
</protein>
<keyword evidence="2" id="KW-1185">Reference proteome</keyword>
<dbReference type="InterPro" id="IPR052957">
    <property type="entry name" value="Auxin_embryo_med"/>
</dbReference>
<proteinExistence type="predicted"/>
<organism evidence="1 2">
    <name type="scientific">Colletotrichum simmondsii</name>
    <dbReference type="NCBI Taxonomy" id="703756"/>
    <lineage>
        <taxon>Eukaryota</taxon>
        <taxon>Fungi</taxon>
        <taxon>Dikarya</taxon>
        <taxon>Ascomycota</taxon>
        <taxon>Pezizomycotina</taxon>
        <taxon>Sordariomycetes</taxon>
        <taxon>Hypocreomycetidae</taxon>
        <taxon>Glomerellales</taxon>
        <taxon>Glomerellaceae</taxon>
        <taxon>Colletotrichum</taxon>
        <taxon>Colletotrichum acutatum species complex</taxon>
    </lineage>
</organism>
<comment type="caution">
    <text evidence="1">The sequence shown here is derived from an EMBL/GenBank/DDBJ whole genome shotgun (WGS) entry which is preliminary data.</text>
</comment>
<evidence type="ECO:0000313" key="1">
    <source>
        <dbReference type="EMBL" id="KXH24937.1"/>
    </source>
</evidence>
<gene>
    <name evidence="1" type="ORF">CSIM01_09992</name>
</gene>
<dbReference type="EMBL" id="JFBX01000928">
    <property type="protein sequence ID" value="KXH24937.1"/>
    <property type="molecule type" value="Genomic_DNA"/>
</dbReference>
<dbReference type="Gene3D" id="3.30.565.10">
    <property type="entry name" value="Histidine kinase-like ATPase, C-terminal domain"/>
    <property type="match status" value="1"/>
</dbReference>
<reference evidence="1 2" key="1">
    <citation type="submission" date="2014-02" db="EMBL/GenBank/DDBJ databases">
        <title>The genome sequence of Colletotrichum simmondsii CBS122122.</title>
        <authorList>
            <person name="Baroncelli R."/>
            <person name="Thon M.R."/>
        </authorList>
    </citation>
    <scope>NUCLEOTIDE SEQUENCE [LARGE SCALE GENOMIC DNA]</scope>
    <source>
        <strain evidence="1 2">CBS122122</strain>
    </source>
</reference>
<dbReference type="NCBIfam" id="NF047352">
    <property type="entry name" value="P_loop_sacsin"/>
    <property type="match status" value="1"/>
</dbReference>
<dbReference type="OrthoDB" id="1262810at2759"/>
<accession>A0A135RNC2</accession>
<dbReference type="AlphaFoldDB" id="A0A135RNC2"/>
<name>A0A135RNC2_9PEZI</name>
<sequence>MATPDSIKAAREAVESIATQHGHVGQDKLQQIQPELRREIEKALFSKDQMIEFSVITLAKNLYSSKARFVFELLQNADDNKYTKASSLGSKPFVFFRIFPRKIVVECNEDGFSQENLEAICPVGQSSKTGAQGYIGEKGIGFNSDFMVAHKIHIQSGPFSFSFGHKPGDSGMGMISPIWEETREELESPLTRITLHLHDAGDQDELAKTRESIQSQFETLQAKVLPFLRNIRRVQIAFYDDREEQTSSVTYDLTRLEPSHVLLKKIKTEKAASEESIQYFPTCHYTVQRLAKNENGTYSKSEEASRAYSKSGCHPSLLNLRDIGAHHRASKRLCFSPSEGANNEIHVAKLGKHLHDFYKTFSSQRASGMEQMVQPHKKMLLPLINISLIIKSPKRSKECHRKASFLPSVRPLPV</sequence>
<dbReference type="PANTHER" id="PTHR32387:SF0">
    <property type="entry name" value="PROTEIN NO VEIN"/>
    <property type="match status" value="1"/>
</dbReference>
<evidence type="ECO:0000313" key="2">
    <source>
        <dbReference type="Proteomes" id="UP000070328"/>
    </source>
</evidence>